<protein>
    <submittedName>
        <fullName evidence="1">Uncharacterized protein</fullName>
    </submittedName>
</protein>
<reference evidence="1" key="1">
    <citation type="submission" date="2020-10" db="EMBL/GenBank/DDBJ databases">
        <authorList>
            <person name="Gilroy R."/>
        </authorList>
    </citation>
    <scope>NUCLEOTIDE SEQUENCE</scope>
    <source>
        <strain evidence="1">CHK193-30670</strain>
    </source>
</reference>
<gene>
    <name evidence="1" type="ORF">IAB68_04095</name>
</gene>
<sequence>MSINLKIKEAKETKNPKLFKEITKYYESKFINNVIKNHGKDYVNEAKDILPYFVEYYFDNDLKTNLSSYLYERAKNFLSIKVNFDNIINSNSKLLIRQYYINKLSYILKRDCYSKLLSNDQKYELSRCIVNDIFNNYVKEKKLSSVPNYFNNMLKKKLSLFLNEEKLILRYIQYCGLNNKIKNYFYEKYMYVYHLYDVSIDEYKDAINNILSTKYFFNINIESKLKKCLDKTIINKEKLYHEKEKEFKNGNLEYIDEVKEHYLYILDLVFNKVKDKVNLSQKELKMLLEEKYDSYFITIVERIKDNYIKEDFNFQKYINTVLTYYIMNYKTNQKIFYVDEDLKNKDIHDNLYLVNKYAIKYAGSCSKKILLKKLKDKYKSLIDEYFSRSRKTTFSNFVKKGLRDEAKRINLIYKDDDDLEKAKKPVLK</sequence>
<proteinExistence type="predicted"/>
<accession>A0A9D1IPP8</accession>
<reference evidence="1" key="2">
    <citation type="journal article" date="2021" name="PeerJ">
        <title>Extensive microbial diversity within the chicken gut microbiome revealed by metagenomics and culture.</title>
        <authorList>
            <person name="Gilroy R."/>
            <person name="Ravi A."/>
            <person name="Getino M."/>
            <person name="Pursley I."/>
            <person name="Horton D.L."/>
            <person name="Alikhan N.F."/>
            <person name="Baker D."/>
            <person name="Gharbi K."/>
            <person name="Hall N."/>
            <person name="Watson M."/>
            <person name="Adriaenssens E.M."/>
            <person name="Foster-Nyarko E."/>
            <person name="Jarju S."/>
            <person name="Secka A."/>
            <person name="Antonio M."/>
            <person name="Oren A."/>
            <person name="Chaudhuri R.R."/>
            <person name="La Ragione R."/>
            <person name="Hildebrand F."/>
            <person name="Pallen M.J."/>
        </authorList>
    </citation>
    <scope>NUCLEOTIDE SEQUENCE</scope>
    <source>
        <strain evidence="1">CHK193-30670</strain>
    </source>
</reference>
<comment type="caution">
    <text evidence="1">The sequence shown here is derived from an EMBL/GenBank/DDBJ whole genome shotgun (WGS) entry which is preliminary data.</text>
</comment>
<evidence type="ECO:0000313" key="1">
    <source>
        <dbReference type="EMBL" id="HIU40461.1"/>
    </source>
</evidence>
<evidence type="ECO:0000313" key="2">
    <source>
        <dbReference type="Proteomes" id="UP000824074"/>
    </source>
</evidence>
<dbReference type="EMBL" id="DVMT01000041">
    <property type="protein sequence ID" value="HIU40461.1"/>
    <property type="molecule type" value="Genomic_DNA"/>
</dbReference>
<dbReference type="Proteomes" id="UP000824074">
    <property type="component" value="Unassembled WGS sequence"/>
</dbReference>
<organism evidence="1 2">
    <name type="scientific">Candidatus Aphodocola excrementigallinarum</name>
    <dbReference type="NCBI Taxonomy" id="2840670"/>
    <lineage>
        <taxon>Bacteria</taxon>
        <taxon>Bacillati</taxon>
        <taxon>Bacillota</taxon>
        <taxon>Bacilli</taxon>
        <taxon>Candidatus Aphodocola</taxon>
    </lineage>
</organism>
<dbReference type="AlphaFoldDB" id="A0A9D1IPP8"/>
<name>A0A9D1IPP8_9FIRM</name>